<protein>
    <submittedName>
        <fullName evidence="2">Uncharacterized protein</fullName>
    </submittedName>
</protein>
<accession>A0A087TLY8</accession>
<organism evidence="2 3">
    <name type="scientific">Stegodyphus mimosarum</name>
    <name type="common">African social velvet spider</name>
    <dbReference type="NCBI Taxonomy" id="407821"/>
    <lineage>
        <taxon>Eukaryota</taxon>
        <taxon>Metazoa</taxon>
        <taxon>Ecdysozoa</taxon>
        <taxon>Arthropoda</taxon>
        <taxon>Chelicerata</taxon>
        <taxon>Arachnida</taxon>
        <taxon>Araneae</taxon>
        <taxon>Araneomorphae</taxon>
        <taxon>Entelegynae</taxon>
        <taxon>Eresoidea</taxon>
        <taxon>Eresidae</taxon>
        <taxon>Stegodyphus</taxon>
    </lineage>
</organism>
<evidence type="ECO:0000313" key="3">
    <source>
        <dbReference type="Proteomes" id="UP000054359"/>
    </source>
</evidence>
<dbReference type="Proteomes" id="UP000054359">
    <property type="component" value="Unassembled WGS sequence"/>
</dbReference>
<name>A0A087TLY8_STEMI</name>
<feature type="compositionally biased region" description="Basic and acidic residues" evidence="1">
    <location>
        <begin position="146"/>
        <end position="162"/>
    </location>
</feature>
<dbReference type="AlphaFoldDB" id="A0A087TLY8"/>
<evidence type="ECO:0000313" key="2">
    <source>
        <dbReference type="EMBL" id="KFM66127.1"/>
    </source>
</evidence>
<keyword evidence="3" id="KW-1185">Reference proteome</keyword>
<proteinExistence type="predicted"/>
<gene>
    <name evidence="2" type="ORF">X975_04082</name>
</gene>
<feature type="region of interest" description="Disordered" evidence="1">
    <location>
        <begin position="64"/>
        <end position="213"/>
    </location>
</feature>
<dbReference type="EMBL" id="KK115831">
    <property type="protein sequence ID" value="KFM66127.1"/>
    <property type="molecule type" value="Genomic_DNA"/>
</dbReference>
<feature type="compositionally biased region" description="Basic residues" evidence="1">
    <location>
        <begin position="81"/>
        <end position="103"/>
    </location>
</feature>
<feature type="non-terminal residue" evidence="2">
    <location>
        <position position="237"/>
    </location>
</feature>
<dbReference type="OrthoDB" id="7697376at2759"/>
<reference evidence="2 3" key="1">
    <citation type="submission" date="2013-11" db="EMBL/GenBank/DDBJ databases">
        <title>Genome sequencing of Stegodyphus mimosarum.</title>
        <authorList>
            <person name="Bechsgaard J."/>
        </authorList>
    </citation>
    <scope>NUCLEOTIDE SEQUENCE [LARGE SCALE GENOMIC DNA]</scope>
</reference>
<sequence>MNDVANLAKKLAEAKIDFELRELTINMKPVEIKNDKPPQLDLQHIPAEEQEKLQCVDPRQPILTEDVLQRKQQEPATMASRRQKKKAPPQQSRRNKNQKCGFKRKTDDAGASNKRSKQNGQGKPKVAKRTAETSKRCLRSKQLRLQAEDQRPECSRNQERRAQSSKQPADHLPPQRKYPRMERQNYKRKRDEQQAGNHRHPKARKLAQTSTYPTFKDWAKKRMADHNMISSISYSNV</sequence>
<evidence type="ECO:0000256" key="1">
    <source>
        <dbReference type="SAM" id="MobiDB-lite"/>
    </source>
</evidence>
<feature type="compositionally biased region" description="Basic and acidic residues" evidence="1">
    <location>
        <begin position="179"/>
        <end position="193"/>
    </location>
</feature>